<dbReference type="SUPFAM" id="SSF51735">
    <property type="entry name" value="NAD(P)-binding Rossmann-fold domains"/>
    <property type="match status" value="1"/>
</dbReference>
<dbReference type="PRINTS" id="PR00080">
    <property type="entry name" value="SDRFAMILY"/>
</dbReference>
<evidence type="ECO:0000256" key="1">
    <source>
        <dbReference type="ARBA" id="ARBA00006484"/>
    </source>
</evidence>
<dbReference type="GO" id="GO:0016491">
    <property type="term" value="F:oxidoreductase activity"/>
    <property type="evidence" value="ECO:0007669"/>
    <property type="project" value="UniProtKB-KW"/>
</dbReference>
<dbReference type="PRINTS" id="PR00081">
    <property type="entry name" value="GDHRDH"/>
</dbReference>
<dbReference type="EMBL" id="SACT01000001">
    <property type="protein sequence ID" value="RVT53779.1"/>
    <property type="molecule type" value="Genomic_DNA"/>
</dbReference>
<comment type="caution">
    <text evidence="3">The sequence shown here is derived from an EMBL/GenBank/DDBJ whole genome shotgun (WGS) entry which is preliminary data.</text>
</comment>
<keyword evidence="2" id="KW-0560">Oxidoreductase</keyword>
<accession>A0A3S2TSP7</accession>
<evidence type="ECO:0000256" key="2">
    <source>
        <dbReference type="ARBA" id="ARBA00023002"/>
    </source>
</evidence>
<dbReference type="PANTHER" id="PTHR43639">
    <property type="entry name" value="OXIDOREDUCTASE, SHORT-CHAIN DEHYDROGENASE/REDUCTASE FAMILY (AFU_ORTHOLOGUE AFUA_5G02870)"/>
    <property type="match status" value="1"/>
</dbReference>
<dbReference type="PANTHER" id="PTHR43639:SF1">
    <property type="entry name" value="SHORT-CHAIN DEHYDROGENASE_REDUCTASE FAMILY PROTEIN"/>
    <property type="match status" value="1"/>
</dbReference>
<dbReference type="AlphaFoldDB" id="A0A3S2TSP7"/>
<evidence type="ECO:0000313" key="3">
    <source>
        <dbReference type="EMBL" id="RVT53779.1"/>
    </source>
</evidence>
<dbReference type="Pfam" id="PF13561">
    <property type="entry name" value="adh_short_C2"/>
    <property type="match status" value="1"/>
</dbReference>
<dbReference type="InterPro" id="IPR002347">
    <property type="entry name" value="SDR_fam"/>
</dbReference>
<comment type="similarity">
    <text evidence="1">Belongs to the short-chain dehydrogenases/reductases (SDR) family.</text>
</comment>
<keyword evidence="4" id="KW-1185">Reference proteome</keyword>
<dbReference type="InterPro" id="IPR036291">
    <property type="entry name" value="NAD(P)-bd_dom_sf"/>
</dbReference>
<proteinExistence type="inferred from homology"/>
<protein>
    <submittedName>
        <fullName evidence="3">SDR family oxidoreductase</fullName>
    </submittedName>
</protein>
<dbReference type="Proteomes" id="UP000288178">
    <property type="component" value="Unassembled WGS sequence"/>
</dbReference>
<gene>
    <name evidence="3" type="ORF">ENE75_02505</name>
</gene>
<evidence type="ECO:0000313" key="4">
    <source>
        <dbReference type="Proteomes" id="UP000288178"/>
    </source>
</evidence>
<dbReference type="RefSeq" id="WP_128195284.1">
    <property type="nucleotide sequence ID" value="NZ_SACT01000001.1"/>
</dbReference>
<name>A0A3S2TSP7_9BURK</name>
<reference evidence="3 4" key="1">
    <citation type="submission" date="2019-01" db="EMBL/GenBank/DDBJ databases">
        <authorList>
            <person name="Chen W.-M."/>
        </authorList>
    </citation>
    <scope>NUCLEOTIDE SEQUENCE [LARGE SCALE GENOMIC DNA]</scope>
    <source>
        <strain evidence="3 4">ICH-3</strain>
    </source>
</reference>
<sequence length="267" mass="27304">MHTPRVALVTGSGTGVGAATVTALAARGWHVVIHYARSETEARATEAACRSVGEAAGAQTLLLQGDVADDTACRALVQATLDRWGQLDALVNNAGMTSFAGAANWDAIDAQTFQRIVGVNAMGAFQMIRAAAPHLQASGGCVVNVSSTAGALGIGSSVPYIASKGALNAMTLYFARALAPAVRVNAVCPGLITTRWFSDGIGEEGFRKVKAGYEAAAPLARASEAEDVAEAILWLIEGARSTTGELLMLDGGMHLGARSGVPVPGRG</sequence>
<dbReference type="OrthoDB" id="9793499at2"/>
<dbReference type="FunFam" id="3.40.50.720:FF:000084">
    <property type="entry name" value="Short-chain dehydrogenase reductase"/>
    <property type="match status" value="1"/>
</dbReference>
<dbReference type="CDD" id="cd05233">
    <property type="entry name" value="SDR_c"/>
    <property type="match status" value="1"/>
</dbReference>
<organism evidence="3 4">
    <name type="scientific">Rubrivivax albus</name>
    <dbReference type="NCBI Taxonomy" id="2499835"/>
    <lineage>
        <taxon>Bacteria</taxon>
        <taxon>Pseudomonadati</taxon>
        <taxon>Pseudomonadota</taxon>
        <taxon>Betaproteobacteria</taxon>
        <taxon>Burkholderiales</taxon>
        <taxon>Sphaerotilaceae</taxon>
        <taxon>Rubrivivax</taxon>
    </lineage>
</organism>
<dbReference type="Gene3D" id="3.40.50.720">
    <property type="entry name" value="NAD(P)-binding Rossmann-like Domain"/>
    <property type="match status" value="1"/>
</dbReference>